<feature type="transmembrane region" description="Helical" evidence="7">
    <location>
        <begin position="77"/>
        <end position="99"/>
    </location>
</feature>
<evidence type="ECO:0000256" key="7">
    <source>
        <dbReference type="RuleBase" id="RU363032"/>
    </source>
</evidence>
<evidence type="ECO:0000313" key="10">
    <source>
        <dbReference type="Proteomes" id="UP001493487"/>
    </source>
</evidence>
<comment type="caution">
    <text evidence="9">The sequence shown here is derived from an EMBL/GenBank/DDBJ whole genome shotgun (WGS) entry which is preliminary data.</text>
</comment>
<dbReference type="Pfam" id="PF00528">
    <property type="entry name" value="BPD_transp_1"/>
    <property type="match status" value="1"/>
</dbReference>
<evidence type="ECO:0000313" key="9">
    <source>
        <dbReference type="EMBL" id="MEQ4485785.1"/>
    </source>
</evidence>
<evidence type="ECO:0000256" key="5">
    <source>
        <dbReference type="ARBA" id="ARBA00022989"/>
    </source>
</evidence>
<keyword evidence="10" id="KW-1185">Reference proteome</keyword>
<feature type="transmembrane region" description="Helical" evidence="7">
    <location>
        <begin position="12"/>
        <end position="41"/>
    </location>
</feature>
<feature type="transmembrane region" description="Helical" evidence="7">
    <location>
        <begin position="263"/>
        <end position="288"/>
    </location>
</feature>
<dbReference type="InterPro" id="IPR000515">
    <property type="entry name" value="MetI-like"/>
</dbReference>
<evidence type="ECO:0000256" key="3">
    <source>
        <dbReference type="ARBA" id="ARBA00022475"/>
    </source>
</evidence>
<evidence type="ECO:0000256" key="2">
    <source>
        <dbReference type="ARBA" id="ARBA00022448"/>
    </source>
</evidence>
<dbReference type="PANTHER" id="PTHR30193">
    <property type="entry name" value="ABC TRANSPORTER PERMEASE PROTEIN"/>
    <property type="match status" value="1"/>
</dbReference>
<proteinExistence type="inferred from homology"/>
<dbReference type="EMBL" id="JASKHM010000017">
    <property type="protein sequence ID" value="MEQ4485785.1"/>
    <property type="molecule type" value="Genomic_DNA"/>
</dbReference>
<dbReference type="RefSeq" id="WP_232188673.1">
    <property type="nucleotide sequence ID" value="NZ_JAIOAP010000016.1"/>
</dbReference>
<dbReference type="InterPro" id="IPR051393">
    <property type="entry name" value="ABC_transporter_permease"/>
</dbReference>
<protein>
    <submittedName>
        <fullName evidence="9">Sugar ABC transporter permease</fullName>
    </submittedName>
</protein>
<evidence type="ECO:0000256" key="6">
    <source>
        <dbReference type="ARBA" id="ARBA00023136"/>
    </source>
</evidence>
<evidence type="ECO:0000256" key="1">
    <source>
        <dbReference type="ARBA" id="ARBA00004651"/>
    </source>
</evidence>
<dbReference type="InterPro" id="IPR035906">
    <property type="entry name" value="MetI-like_sf"/>
</dbReference>
<keyword evidence="6 7" id="KW-0472">Membrane</keyword>
<dbReference type="PANTHER" id="PTHR30193:SF37">
    <property type="entry name" value="INNER MEMBRANE ABC TRANSPORTER PERMEASE PROTEIN YCJO"/>
    <property type="match status" value="1"/>
</dbReference>
<keyword evidence="2 7" id="KW-0813">Transport</keyword>
<dbReference type="Gene3D" id="1.10.3720.10">
    <property type="entry name" value="MetI-like"/>
    <property type="match status" value="1"/>
</dbReference>
<dbReference type="SUPFAM" id="SSF161098">
    <property type="entry name" value="MetI-like"/>
    <property type="match status" value="1"/>
</dbReference>
<keyword evidence="4 7" id="KW-0812">Transmembrane</keyword>
<dbReference type="CDD" id="cd06261">
    <property type="entry name" value="TM_PBP2"/>
    <property type="match status" value="1"/>
</dbReference>
<feature type="transmembrane region" description="Helical" evidence="7">
    <location>
        <begin position="111"/>
        <end position="131"/>
    </location>
</feature>
<keyword evidence="3" id="KW-1003">Cell membrane</keyword>
<feature type="transmembrane region" description="Helical" evidence="7">
    <location>
        <begin position="156"/>
        <end position="177"/>
    </location>
</feature>
<reference evidence="9 10" key="1">
    <citation type="journal article" date="2023" name="Genome Announc.">
        <title>Pan-Genome Analyses of the Genus Cohnella and Proposal of the Novel Species Cohnella silvisoli sp. nov., Isolated from Forest Soil.</title>
        <authorList>
            <person name="Wang C."/>
            <person name="Mao L."/>
            <person name="Bao G."/>
            <person name="Zhu H."/>
        </authorList>
    </citation>
    <scope>NUCLEOTIDE SEQUENCE [LARGE SCALE GENOMIC DNA]</scope>
    <source>
        <strain evidence="9 10">NL03-T5-1</strain>
    </source>
</reference>
<comment type="subcellular location">
    <subcellularLocation>
        <location evidence="1 7">Cell membrane</location>
        <topology evidence="1 7">Multi-pass membrane protein</topology>
    </subcellularLocation>
</comment>
<evidence type="ECO:0000256" key="4">
    <source>
        <dbReference type="ARBA" id="ARBA00022692"/>
    </source>
</evidence>
<dbReference type="PROSITE" id="PS50928">
    <property type="entry name" value="ABC_TM1"/>
    <property type="match status" value="1"/>
</dbReference>
<name>A0ABV1L0G4_9BACL</name>
<feature type="domain" description="ABC transmembrane type-1" evidence="8">
    <location>
        <begin position="73"/>
        <end position="284"/>
    </location>
</feature>
<evidence type="ECO:0000259" key="8">
    <source>
        <dbReference type="PROSITE" id="PS50928"/>
    </source>
</evidence>
<accession>A0ABV1L0G4</accession>
<organism evidence="9 10">
    <name type="scientific">Cohnella silvisoli</name>
    <dbReference type="NCBI Taxonomy" id="2873699"/>
    <lineage>
        <taxon>Bacteria</taxon>
        <taxon>Bacillati</taxon>
        <taxon>Bacillota</taxon>
        <taxon>Bacilli</taxon>
        <taxon>Bacillales</taxon>
        <taxon>Paenibacillaceae</taxon>
        <taxon>Cohnella</taxon>
    </lineage>
</organism>
<dbReference type="Proteomes" id="UP001493487">
    <property type="component" value="Unassembled WGS sequence"/>
</dbReference>
<gene>
    <name evidence="9" type="ORF">QJS35_25730</name>
</gene>
<keyword evidence="5 7" id="KW-1133">Transmembrane helix</keyword>
<comment type="similarity">
    <text evidence="7">Belongs to the binding-protein-dependent transport system permease family.</text>
</comment>
<feature type="transmembrane region" description="Helical" evidence="7">
    <location>
        <begin position="215"/>
        <end position="237"/>
    </location>
</feature>
<sequence length="294" mass="32656">MKSRKERFKSQLISFSFLLPYLIVAVVFSFLPIAVVVWLSFQRGSLLDLSSLHGAGFANFAAVFTKSLYMKSILNSLFYIVVILPFGQFIALTLAFLLFRKNKVNAVFESILFLPLVVSMVSASIMISYVLSTNGPVNYLLAEVGLPGILWFSDPVLAKLAVVILELWKGSMFYVFIYMAALRGVPSDYIDAARIDGAAKWQEIVLIKLPLIKHIILLCVVLSTIAQSQMFDSIFVLTKGGPLRSSESIYFAIYRAAFLDDQIGISAAIAILLMLAVLAISIFQMTVLRSRHES</sequence>